<feature type="domain" description="ZP" evidence="6">
    <location>
        <begin position="92"/>
        <end position="371"/>
    </location>
</feature>
<dbReference type="GeneTree" id="ENSGT00940000160615"/>
<feature type="disulfide bond" evidence="3">
    <location>
        <begin position="11"/>
        <end position="21"/>
    </location>
</feature>
<proteinExistence type="predicted"/>
<dbReference type="Gene3D" id="2.10.25.10">
    <property type="entry name" value="Laminin"/>
    <property type="match status" value="1"/>
</dbReference>
<dbReference type="InterPro" id="IPR000742">
    <property type="entry name" value="EGF"/>
</dbReference>
<dbReference type="InterPro" id="IPR042235">
    <property type="entry name" value="ZP-C_dom"/>
</dbReference>
<organism evidence="7 8">
    <name type="scientific">Ciona savignyi</name>
    <name type="common">Pacific transparent sea squirt</name>
    <dbReference type="NCBI Taxonomy" id="51511"/>
    <lineage>
        <taxon>Eukaryota</taxon>
        <taxon>Metazoa</taxon>
        <taxon>Chordata</taxon>
        <taxon>Tunicata</taxon>
        <taxon>Ascidiacea</taxon>
        <taxon>Phlebobranchia</taxon>
        <taxon>Cionidae</taxon>
        <taxon>Ciona</taxon>
    </lineage>
</organism>
<evidence type="ECO:0000313" key="7">
    <source>
        <dbReference type="Ensembl" id="ENSCSAVP00000014084.1"/>
    </source>
</evidence>
<reference evidence="8" key="1">
    <citation type="submission" date="2003-08" db="EMBL/GenBank/DDBJ databases">
        <authorList>
            <person name="Birren B."/>
            <person name="Nusbaum C."/>
            <person name="Abebe A."/>
            <person name="Abouelleil A."/>
            <person name="Adekoya E."/>
            <person name="Ait-zahra M."/>
            <person name="Allen N."/>
            <person name="Allen T."/>
            <person name="An P."/>
            <person name="Anderson M."/>
            <person name="Anderson S."/>
            <person name="Arachchi H."/>
            <person name="Armbruster J."/>
            <person name="Bachantsang P."/>
            <person name="Baldwin J."/>
            <person name="Barry A."/>
            <person name="Bayul T."/>
            <person name="Blitshsteyn B."/>
            <person name="Bloom T."/>
            <person name="Blye J."/>
            <person name="Boguslavskiy L."/>
            <person name="Borowsky M."/>
            <person name="Boukhgalter B."/>
            <person name="Brunache A."/>
            <person name="Butler J."/>
            <person name="Calixte N."/>
            <person name="Calvo S."/>
            <person name="Camarata J."/>
            <person name="Campo K."/>
            <person name="Chang J."/>
            <person name="Cheshatsang Y."/>
            <person name="Citroen M."/>
            <person name="Collymore A."/>
            <person name="Considine T."/>
            <person name="Cook A."/>
            <person name="Cooke P."/>
            <person name="Corum B."/>
            <person name="Cuomo C."/>
            <person name="David R."/>
            <person name="Dawoe T."/>
            <person name="Degray S."/>
            <person name="Dodge S."/>
            <person name="Dooley K."/>
            <person name="Dorje P."/>
            <person name="Dorjee K."/>
            <person name="Dorris L."/>
            <person name="Duffey N."/>
            <person name="Dupes A."/>
            <person name="Elkins T."/>
            <person name="Engels R."/>
            <person name="Erickson J."/>
            <person name="Farina A."/>
            <person name="Faro S."/>
            <person name="Ferreira P."/>
            <person name="Fischer H."/>
            <person name="Fitzgerald M."/>
            <person name="Foley K."/>
            <person name="Gage D."/>
            <person name="Galagan J."/>
            <person name="Gearin G."/>
            <person name="Gnerre S."/>
            <person name="Gnirke A."/>
            <person name="Goyette A."/>
            <person name="Graham J."/>
            <person name="Grandbois E."/>
            <person name="Gyaltsen K."/>
            <person name="Hafez N."/>
            <person name="Hagopian D."/>
            <person name="Hagos B."/>
            <person name="Hall J."/>
            <person name="Hatcher B."/>
            <person name="Heller A."/>
            <person name="Higgins H."/>
            <person name="Honan T."/>
            <person name="Horn A."/>
            <person name="Houde N."/>
            <person name="Hughes L."/>
            <person name="Hulme W."/>
            <person name="Husby E."/>
            <person name="Iliev I."/>
            <person name="Jaffe D."/>
            <person name="Jones C."/>
            <person name="Kamal M."/>
            <person name="Kamat A."/>
            <person name="Kamvysselis M."/>
            <person name="Karlsson E."/>
            <person name="Kells C."/>
            <person name="Kieu A."/>
            <person name="Kisner P."/>
            <person name="Kodira C."/>
            <person name="Kulbokas E."/>
            <person name="Labutti K."/>
            <person name="Lama D."/>
            <person name="Landers T."/>
            <person name="Leger J."/>
            <person name="Levine S."/>
            <person name="Lewis D."/>
            <person name="Lewis T."/>
            <person name="Lindblad-toh K."/>
            <person name="Liu X."/>
            <person name="Lokyitsang T."/>
            <person name="Lokyitsang Y."/>
            <person name="Lucien O."/>
            <person name="Lui A."/>
            <person name="Ma L.J."/>
            <person name="Mabbitt R."/>
            <person name="Macdonald J."/>
            <person name="Maclean C."/>
            <person name="Major J."/>
            <person name="Manning J."/>
            <person name="Marabella R."/>
            <person name="Maru K."/>
            <person name="Matthews C."/>
            <person name="Mauceli E."/>
            <person name="Mccarthy M."/>
            <person name="Mcdonough S."/>
            <person name="Mcghee T."/>
            <person name="Meldrim J."/>
            <person name="Meneus L."/>
            <person name="Mesirov J."/>
            <person name="Mihalev A."/>
            <person name="Mihova T."/>
            <person name="Mikkelsen T."/>
            <person name="Mlenga V."/>
            <person name="Moru K."/>
            <person name="Mozes J."/>
            <person name="Mulrain L."/>
            <person name="Munson G."/>
            <person name="Naylor J."/>
            <person name="Newes C."/>
            <person name="Nguyen C."/>
            <person name="Nguyen N."/>
            <person name="Nguyen T."/>
            <person name="Nicol R."/>
            <person name="Nielsen C."/>
            <person name="Nizzari M."/>
            <person name="Norbu C."/>
            <person name="Norbu N."/>
            <person name="O'donnell P."/>
            <person name="Okoawo O."/>
            <person name="O'leary S."/>
            <person name="Omotosho B."/>
            <person name="O'neill K."/>
            <person name="Osman S."/>
            <person name="Parker S."/>
            <person name="Perrin D."/>
            <person name="Phunkhang P."/>
            <person name="Piqani B."/>
            <person name="Purcell S."/>
            <person name="Rachupka T."/>
            <person name="Ramasamy U."/>
            <person name="Rameau R."/>
            <person name="Ray V."/>
            <person name="Raymond C."/>
            <person name="Retta R."/>
            <person name="Richardson S."/>
            <person name="Rise C."/>
            <person name="Rodriguez J."/>
            <person name="Rogers J."/>
            <person name="Rogov P."/>
            <person name="Rutman M."/>
            <person name="Schupbach R."/>
            <person name="Seaman C."/>
            <person name="Settipalli S."/>
            <person name="Sharpe T."/>
            <person name="Sheridan J."/>
            <person name="Sherpa N."/>
            <person name="Shi J."/>
            <person name="Smirnov S."/>
            <person name="Smith C."/>
            <person name="Sougnez C."/>
            <person name="Spencer B."/>
            <person name="Stalker J."/>
            <person name="Stange-thomann N."/>
            <person name="Stavropoulos S."/>
            <person name="Stetson K."/>
            <person name="Stone C."/>
            <person name="Stone S."/>
            <person name="Stubbs M."/>
            <person name="Talamas J."/>
            <person name="Tchuinga P."/>
            <person name="Tenzing P."/>
            <person name="Tesfaye S."/>
            <person name="Theodore J."/>
            <person name="Thoulutsang Y."/>
            <person name="Topham K."/>
            <person name="Towey S."/>
            <person name="Tsamla T."/>
            <person name="Tsomo N."/>
            <person name="Vallee D."/>
            <person name="Vassiliev H."/>
            <person name="Venkataraman V."/>
            <person name="Vinson J."/>
            <person name="Vo A."/>
            <person name="Wade C."/>
            <person name="Wang S."/>
            <person name="Wangchuk T."/>
            <person name="Wangdi T."/>
            <person name="Whittaker C."/>
            <person name="Wilkinson J."/>
            <person name="Wu Y."/>
            <person name="Wyman D."/>
            <person name="Yadav S."/>
            <person name="Yang S."/>
            <person name="Yang X."/>
            <person name="Yeager S."/>
            <person name="Yee E."/>
            <person name="Young G."/>
            <person name="Zainoun J."/>
            <person name="Zembeck L."/>
            <person name="Zimmer A."/>
            <person name="Zody M."/>
            <person name="Lander E."/>
        </authorList>
    </citation>
    <scope>NUCLEOTIDE SEQUENCE [LARGE SCALE GENOMIC DNA]</scope>
</reference>
<dbReference type="SUPFAM" id="SSF57196">
    <property type="entry name" value="EGF/Laminin"/>
    <property type="match status" value="1"/>
</dbReference>
<reference evidence="7" key="2">
    <citation type="submission" date="2025-08" db="UniProtKB">
        <authorList>
            <consortium name="Ensembl"/>
        </authorList>
    </citation>
    <scope>IDENTIFICATION</scope>
</reference>
<dbReference type="Proteomes" id="UP000007875">
    <property type="component" value="Unassembled WGS sequence"/>
</dbReference>
<evidence type="ECO:0000256" key="2">
    <source>
        <dbReference type="ARBA" id="ARBA00023157"/>
    </source>
</evidence>
<evidence type="ECO:0000259" key="6">
    <source>
        <dbReference type="PROSITE" id="PS51034"/>
    </source>
</evidence>
<dbReference type="PROSITE" id="PS00022">
    <property type="entry name" value="EGF_1"/>
    <property type="match status" value="1"/>
</dbReference>
<dbReference type="PROSITE" id="PS51034">
    <property type="entry name" value="ZP_2"/>
    <property type="match status" value="1"/>
</dbReference>
<evidence type="ECO:0000256" key="3">
    <source>
        <dbReference type="PROSITE-ProRule" id="PRU00076"/>
    </source>
</evidence>
<evidence type="ECO:0008006" key="9">
    <source>
        <dbReference type="Google" id="ProtNLM"/>
    </source>
</evidence>
<keyword evidence="4" id="KW-0812">Transmembrane</keyword>
<evidence type="ECO:0000256" key="1">
    <source>
        <dbReference type="ARBA" id="ARBA00022729"/>
    </source>
</evidence>
<evidence type="ECO:0000259" key="5">
    <source>
        <dbReference type="PROSITE" id="PS50026"/>
    </source>
</evidence>
<dbReference type="Ensembl" id="ENSCSAVT00000014246.1">
    <property type="protein sequence ID" value="ENSCSAVP00000014084.1"/>
    <property type="gene ID" value="ENSCSAVG00000008259.1"/>
</dbReference>
<reference evidence="7" key="3">
    <citation type="submission" date="2025-09" db="UniProtKB">
        <authorList>
            <consortium name="Ensembl"/>
        </authorList>
    </citation>
    <scope>IDENTIFICATION</scope>
</reference>
<dbReference type="PANTHER" id="PTHR14002:SF20">
    <property type="entry name" value="ZONA PELLUCIDA-LIKE DOMAIN-CONTAINING PROTEIN 1"/>
    <property type="match status" value="1"/>
</dbReference>
<accession>H2Z919</accession>
<keyword evidence="3" id="KW-0245">EGF-like domain</keyword>
<dbReference type="AlphaFoldDB" id="H2Z919"/>
<keyword evidence="4" id="KW-0472">Membrane</keyword>
<feature type="transmembrane region" description="Helical" evidence="4">
    <location>
        <begin position="441"/>
        <end position="465"/>
    </location>
</feature>
<keyword evidence="8" id="KW-1185">Reference proteome</keyword>
<comment type="caution">
    <text evidence="3">Lacks conserved residue(s) required for the propagation of feature annotation.</text>
</comment>
<evidence type="ECO:0000256" key="4">
    <source>
        <dbReference type="SAM" id="Phobius"/>
    </source>
</evidence>
<dbReference type="PROSITE" id="PS50026">
    <property type="entry name" value="EGF_3"/>
    <property type="match status" value="1"/>
</dbReference>
<evidence type="ECO:0000313" key="8">
    <source>
        <dbReference type="Proteomes" id="UP000007875"/>
    </source>
</evidence>
<protein>
    <recommendedName>
        <fullName evidence="9">ZP domain-containing protein</fullName>
    </recommendedName>
</protein>
<name>H2Z919_CIOSA</name>
<dbReference type="PANTHER" id="PTHR14002">
    <property type="entry name" value="ENDOGLIN/TGF-BETA RECEPTOR TYPE III"/>
    <property type="match status" value="1"/>
</dbReference>
<dbReference type="PROSITE" id="PS01186">
    <property type="entry name" value="EGF_2"/>
    <property type="match status" value="1"/>
</dbReference>
<sequence length="482" mass="52834">MTGVYCENKVCNLQCLNGGTCTENKLGVEQCVCVSGFYGTTCENAGQACSPNPCVNGCNCVASCMHEGGYYCLDPTMQFTGRNCNNPVPRLECRYDRIVLTLESGFLQDFDKMEGDSYLYASQSFDDNQRLTECRARMNGNTYTVAIPFPFTSCGTIQTTSTTVAGELHKFNNKLWLNKQSNLPYDMPYPVAEFTCSYGYEYDFVTSLRPTVEPLRNEITTTEMFNATVSLCKTGACDQRCPSTYAVAEQAIYTVGEVVHVRFDIDYLRSSTGNKLVVSIDHLFLSCTKDGFSNEPHVDLLYAGCEMSEAFLKPNAGSILKPGSACFSFMVPRLKECEVIYIHATLRACDVNGVNNCPSGKQRCRSSLKRSIRNEIARTVTGPIIIVDGDGGVSSLELFPGGGNGSVPIEVAPMMKVPKVHVPAKTPILEDTTDENFDTPLVLTISIIAAVTCMALFALCCLVPVSKHRHADDQCKCDTLDL</sequence>
<keyword evidence="4" id="KW-1133">Transmembrane helix</keyword>
<feature type="disulfide bond" evidence="3">
    <location>
        <begin position="33"/>
        <end position="42"/>
    </location>
</feature>
<dbReference type="Gene3D" id="2.60.40.4100">
    <property type="entry name" value="Zona pellucida, ZP-C domain"/>
    <property type="match status" value="1"/>
</dbReference>
<keyword evidence="1" id="KW-0732">Signal</keyword>
<keyword evidence="2 3" id="KW-1015">Disulfide bond</keyword>
<dbReference type="InterPro" id="IPR001507">
    <property type="entry name" value="ZP_dom"/>
</dbReference>
<feature type="domain" description="EGF-like" evidence="5">
    <location>
        <begin position="7"/>
        <end position="43"/>
    </location>
</feature>